<dbReference type="InterPro" id="IPR029058">
    <property type="entry name" value="AB_hydrolase_fold"/>
</dbReference>
<keyword evidence="2" id="KW-0732">Signal</keyword>
<evidence type="ECO:0000259" key="3">
    <source>
        <dbReference type="Pfam" id="PF00326"/>
    </source>
</evidence>
<protein>
    <submittedName>
        <fullName evidence="4">S9 family peptidase</fullName>
    </submittedName>
</protein>
<dbReference type="RefSeq" id="WP_135194991.1">
    <property type="nucleotide sequence ID" value="NZ_SPVH01000006.1"/>
</dbReference>
<dbReference type="EMBL" id="SPVH01000006">
    <property type="protein sequence ID" value="TFW12511.1"/>
    <property type="molecule type" value="Genomic_DNA"/>
</dbReference>
<accession>A0A4Y9RW90</accession>
<evidence type="ECO:0000313" key="5">
    <source>
        <dbReference type="Proteomes" id="UP000298216"/>
    </source>
</evidence>
<dbReference type="Pfam" id="PF00326">
    <property type="entry name" value="Peptidase_S9"/>
    <property type="match status" value="1"/>
</dbReference>
<dbReference type="SUPFAM" id="SSF53474">
    <property type="entry name" value="alpha/beta-Hydrolases"/>
    <property type="match status" value="1"/>
</dbReference>
<dbReference type="SUPFAM" id="SSF82171">
    <property type="entry name" value="DPP6 N-terminal domain-like"/>
    <property type="match status" value="1"/>
</dbReference>
<dbReference type="InterPro" id="IPR001375">
    <property type="entry name" value="Peptidase_S9_cat"/>
</dbReference>
<dbReference type="PANTHER" id="PTHR42776:SF27">
    <property type="entry name" value="DIPEPTIDYL PEPTIDASE FAMILY MEMBER 6"/>
    <property type="match status" value="1"/>
</dbReference>
<gene>
    <name evidence="4" type="ORF">EGY25_10930</name>
</gene>
<feature type="chain" id="PRO_5021366356" evidence="2">
    <location>
        <begin position="27"/>
        <end position="684"/>
    </location>
</feature>
<reference evidence="4 5" key="1">
    <citation type="submission" date="2019-03" db="EMBL/GenBank/DDBJ databases">
        <title>Draft genome of Brevundimonas sp. a heavy metal resistant soil bacteria.</title>
        <authorList>
            <person name="Soto J."/>
        </authorList>
    </citation>
    <scope>NUCLEOTIDE SEQUENCE [LARGE SCALE GENOMIC DNA]</scope>
    <source>
        <strain evidence="4 5">B-10</strain>
    </source>
</reference>
<evidence type="ECO:0000256" key="1">
    <source>
        <dbReference type="ARBA" id="ARBA00022801"/>
    </source>
</evidence>
<keyword evidence="1" id="KW-0378">Hydrolase</keyword>
<evidence type="ECO:0000256" key="2">
    <source>
        <dbReference type="SAM" id="SignalP"/>
    </source>
</evidence>
<evidence type="ECO:0000313" key="4">
    <source>
        <dbReference type="EMBL" id="TFW12511.1"/>
    </source>
</evidence>
<name>A0A4Y9RW90_9CAUL</name>
<dbReference type="Gene3D" id="3.40.50.1820">
    <property type="entry name" value="alpha/beta hydrolase"/>
    <property type="match status" value="1"/>
</dbReference>
<feature type="signal peptide" evidence="2">
    <location>
        <begin position="1"/>
        <end position="26"/>
    </location>
</feature>
<organism evidence="4 5">
    <name type="scientific">Brevundimonas intermedia</name>
    <dbReference type="NCBI Taxonomy" id="74315"/>
    <lineage>
        <taxon>Bacteria</taxon>
        <taxon>Pseudomonadati</taxon>
        <taxon>Pseudomonadota</taxon>
        <taxon>Alphaproteobacteria</taxon>
        <taxon>Caulobacterales</taxon>
        <taxon>Caulobacteraceae</taxon>
        <taxon>Brevundimonas</taxon>
    </lineage>
</organism>
<feature type="domain" description="Peptidase S9 prolyl oligopeptidase catalytic" evidence="3">
    <location>
        <begin position="477"/>
        <end position="676"/>
    </location>
</feature>
<dbReference type="AlphaFoldDB" id="A0A4Y9RW90"/>
<dbReference type="OrthoDB" id="128799at2"/>
<proteinExistence type="predicted"/>
<keyword evidence="5" id="KW-1185">Reference proteome</keyword>
<comment type="caution">
    <text evidence="4">The sequence shown here is derived from an EMBL/GenBank/DDBJ whole genome shotgun (WGS) entry which is preliminary data.</text>
</comment>
<dbReference type="GO" id="GO:0006508">
    <property type="term" value="P:proteolysis"/>
    <property type="evidence" value="ECO:0007669"/>
    <property type="project" value="InterPro"/>
</dbReference>
<dbReference type="PANTHER" id="PTHR42776">
    <property type="entry name" value="SERINE PEPTIDASE S9 FAMILY MEMBER"/>
    <property type="match status" value="1"/>
</dbReference>
<sequence length="684" mass="75451">MNLKMKWWSPLAIAAAALIGSVQSAAAIATSAEASVPTAEAFARRPAIGSVDVSPDGKHVVAVISPDGKKRVVAIWDTADMEKAPFIIGSDDERADVVGAQFIKNDRLFVSTQQLRDFNPFTGQRERSFLQRSLILTLEGQPARTSLQFDGLSDTQQAVVGVGRLISDLPQDPQNIIVADPMRGDKYRLNLYSGRAERIERGSERFSSEIADMNGDIRAKSEFDFDNGAAYIGQWLKHPDTGEWAEHFRYYARDRQPIEIAGFSNDPNIVFVSKTEGRDRSAIYEYKIRERQFGDVAFAHPLFDATGVVRSRAKADFGEVVGFAYDGERPRTFYTDPNLDQAYKDLRQALNITTVPVSWTDIETGERSRFSVGDGADISLTATSDDRSVIIIAKSGPRVPPEYYILAGGRVRLLGRAYPELQAATLGDTTLIQYEARDGLMIPAFLTKPDPAAYGAGPYPTIITPHGGPWARDNLSWDVSGWTQYFAARGYAVLQPQFRGSQGWGERLWRAGDREWGRKMQDDNDDAARYLIAQGVAAPDRIAMHGYSYGGYASMMAAVRSNNIYQCAAAGAGPATIALFKKGTFNSRFLREFQHPTADGEDPLRRVNEINVPLFLYTGDRDTRVLPAESEAMAAAMRSAGKPVKLTILPDMEHTLNTWTPENFASILTSVETFFKNDCGPGGL</sequence>
<dbReference type="GO" id="GO:0004252">
    <property type="term" value="F:serine-type endopeptidase activity"/>
    <property type="evidence" value="ECO:0007669"/>
    <property type="project" value="TreeGrafter"/>
</dbReference>
<dbReference type="Proteomes" id="UP000298216">
    <property type="component" value="Unassembled WGS sequence"/>
</dbReference>